<gene>
    <name evidence="5" type="ORF">AQUCO_03800164v1</name>
</gene>
<protein>
    <submittedName>
        <fullName evidence="5">Uncharacterized protein</fullName>
    </submittedName>
</protein>
<dbReference type="Gene3D" id="2.130.10.10">
    <property type="entry name" value="YVTN repeat-like/Quinoprotein amine dehydrogenase"/>
    <property type="match status" value="2"/>
</dbReference>
<feature type="compositionally biased region" description="Basic and acidic residues" evidence="4">
    <location>
        <begin position="16"/>
        <end position="25"/>
    </location>
</feature>
<dbReference type="InterPro" id="IPR020472">
    <property type="entry name" value="WD40_PAC1"/>
</dbReference>
<dbReference type="PANTHER" id="PTHR22844">
    <property type="entry name" value="F-BOX AND WD40 DOMAIN PROTEIN"/>
    <property type="match status" value="1"/>
</dbReference>
<dbReference type="PROSITE" id="PS50082">
    <property type="entry name" value="WD_REPEATS_2"/>
    <property type="match status" value="3"/>
</dbReference>
<evidence type="ECO:0000313" key="5">
    <source>
        <dbReference type="EMBL" id="PIA34366.1"/>
    </source>
</evidence>
<dbReference type="EMBL" id="KZ305055">
    <property type="protein sequence ID" value="PIA34366.1"/>
    <property type="molecule type" value="Genomic_DNA"/>
</dbReference>
<dbReference type="InterPro" id="IPR015943">
    <property type="entry name" value="WD40/YVTN_repeat-like_dom_sf"/>
</dbReference>
<dbReference type="OrthoDB" id="190105at2759"/>
<dbReference type="PRINTS" id="PR00320">
    <property type="entry name" value="GPROTEINBRPT"/>
</dbReference>
<dbReference type="InterPro" id="IPR045182">
    <property type="entry name" value="JINGUBANG-like"/>
</dbReference>
<sequence>MEVSRCLSFHIHPHKKSEPDDDPHHFSPAASTLTPLSSPQTPWTHTPFHSSSPSQTLLYQCVTSLRRHDQGNILSIAVLQGNVITGTESNHIRVWRQPDFIERGYLKANSGNVRAIAVFGNVIFTAHQDHRVRVWNVTAGNSDNFCAKKLSVIPRHKSFDFVFRKKNLRHQDCISCLAYYHTEGLLYTGSWDKTVKTWTVSDQRCIDSFKAHNDTINAIVVNQEDGFVFTCSSDGSVKIWRRVYGENSHILTMTLKFRETPVNAIALSSSFNGYYLYSASSDGFINFWEKENTSGRFNHGGFLQGHRFGVLCLAVIERVIFSGSEDTTIRVWRREEGSRIHECLAVLNGHLGPVQCLTASILAENVVMGFLLFSASMDGTFKGWRVKIISEEHNTKNDTRVVICSSKMTPGEFERCSNRDQMNADEFLEFGMSPVLSPSWVQWKLQSNHNYF</sequence>
<dbReference type="SUPFAM" id="SSF50978">
    <property type="entry name" value="WD40 repeat-like"/>
    <property type="match status" value="1"/>
</dbReference>
<evidence type="ECO:0000256" key="1">
    <source>
        <dbReference type="ARBA" id="ARBA00022574"/>
    </source>
</evidence>
<feature type="repeat" description="WD" evidence="3">
    <location>
        <begin position="167"/>
        <end position="208"/>
    </location>
</feature>
<dbReference type="Proteomes" id="UP000230069">
    <property type="component" value="Unassembled WGS sequence"/>
</dbReference>
<feature type="repeat" description="WD" evidence="3">
    <location>
        <begin position="209"/>
        <end position="240"/>
    </location>
</feature>
<dbReference type="SMART" id="SM00320">
    <property type="entry name" value="WD40"/>
    <property type="match status" value="7"/>
</dbReference>
<reference evidence="5 6" key="1">
    <citation type="submission" date="2017-09" db="EMBL/GenBank/DDBJ databases">
        <title>WGS assembly of Aquilegia coerulea Goldsmith.</title>
        <authorList>
            <person name="Hodges S."/>
            <person name="Kramer E."/>
            <person name="Nordborg M."/>
            <person name="Tomkins J."/>
            <person name="Borevitz J."/>
            <person name="Derieg N."/>
            <person name="Yan J."/>
            <person name="Mihaltcheva S."/>
            <person name="Hayes R.D."/>
            <person name="Rokhsar D."/>
        </authorList>
    </citation>
    <scope>NUCLEOTIDE SEQUENCE [LARGE SCALE GENOMIC DNA]</scope>
    <source>
        <strain evidence="6">cv. Goldsmith</strain>
    </source>
</reference>
<organism evidence="5 6">
    <name type="scientific">Aquilegia coerulea</name>
    <name type="common">Rocky mountain columbine</name>
    <dbReference type="NCBI Taxonomy" id="218851"/>
    <lineage>
        <taxon>Eukaryota</taxon>
        <taxon>Viridiplantae</taxon>
        <taxon>Streptophyta</taxon>
        <taxon>Embryophyta</taxon>
        <taxon>Tracheophyta</taxon>
        <taxon>Spermatophyta</taxon>
        <taxon>Magnoliopsida</taxon>
        <taxon>Ranunculales</taxon>
        <taxon>Ranunculaceae</taxon>
        <taxon>Thalictroideae</taxon>
        <taxon>Aquilegia</taxon>
    </lineage>
</organism>
<accession>A0A2G5CSV5</accession>
<dbReference type="PROSITE" id="PS00678">
    <property type="entry name" value="WD_REPEATS_1"/>
    <property type="match status" value="1"/>
</dbReference>
<dbReference type="InterPro" id="IPR001680">
    <property type="entry name" value="WD40_rpt"/>
</dbReference>
<dbReference type="Pfam" id="PF00400">
    <property type="entry name" value="WD40"/>
    <property type="match status" value="5"/>
</dbReference>
<feature type="repeat" description="WD" evidence="3">
    <location>
        <begin position="303"/>
        <end position="342"/>
    </location>
</feature>
<evidence type="ECO:0000256" key="4">
    <source>
        <dbReference type="SAM" id="MobiDB-lite"/>
    </source>
</evidence>
<dbReference type="InParanoid" id="A0A2G5CSV5"/>
<dbReference type="CDD" id="cd00200">
    <property type="entry name" value="WD40"/>
    <property type="match status" value="1"/>
</dbReference>
<dbReference type="PROSITE" id="PS50294">
    <property type="entry name" value="WD_REPEATS_REGION"/>
    <property type="match status" value="1"/>
</dbReference>
<evidence type="ECO:0000256" key="2">
    <source>
        <dbReference type="ARBA" id="ARBA00022737"/>
    </source>
</evidence>
<dbReference type="PANTHER" id="PTHR22844:SF213">
    <property type="entry name" value="OS01G0232200 PROTEIN"/>
    <property type="match status" value="1"/>
</dbReference>
<dbReference type="InterPro" id="IPR036322">
    <property type="entry name" value="WD40_repeat_dom_sf"/>
</dbReference>
<dbReference type="STRING" id="218851.A0A2G5CSV5"/>
<feature type="region of interest" description="Disordered" evidence="4">
    <location>
        <begin position="12"/>
        <end position="53"/>
    </location>
</feature>
<dbReference type="InterPro" id="IPR019775">
    <property type="entry name" value="WD40_repeat_CS"/>
</dbReference>
<keyword evidence="2" id="KW-0677">Repeat</keyword>
<keyword evidence="1 3" id="KW-0853">WD repeat</keyword>
<keyword evidence="6" id="KW-1185">Reference proteome</keyword>
<dbReference type="AlphaFoldDB" id="A0A2G5CSV5"/>
<evidence type="ECO:0000256" key="3">
    <source>
        <dbReference type="PROSITE-ProRule" id="PRU00221"/>
    </source>
</evidence>
<evidence type="ECO:0000313" key="6">
    <source>
        <dbReference type="Proteomes" id="UP000230069"/>
    </source>
</evidence>
<proteinExistence type="predicted"/>
<name>A0A2G5CSV5_AQUCA</name>
<feature type="compositionally biased region" description="Polar residues" evidence="4">
    <location>
        <begin position="29"/>
        <end position="53"/>
    </location>
</feature>